<gene>
    <name evidence="1" type="ORF">BK816_08795</name>
</gene>
<dbReference type="EMBL" id="CP017812">
    <property type="protein sequence ID" value="AOZ73355.1"/>
    <property type="molecule type" value="Genomic_DNA"/>
</dbReference>
<name>A0A1D9MM46_9ACTO</name>
<dbReference type="OrthoDB" id="5095936at2"/>
<accession>A0A1D9MM46</accession>
<dbReference type="InterPro" id="IPR029058">
    <property type="entry name" value="AB_hydrolase_fold"/>
</dbReference>
<dbReference type="KEGG" id="avu:BK816_08795"/>
<keyword evidence="2" id="KW-1185">Reference proteome</keyword>
<dbReference type="AlphaFoldDB" id="A0A1D9MM46"/>
<dbReference type="Proteomes" id="UP000176288">
    <property type="component" value="Chromosome"/>
</dbReference>
<dbReference type="RefSeq" id="WP_071164818.1">
    <property type="nucleotide sequence ID" value="NZ_CP017812.1"/>
</dbReference>
<sequence length="587" mass="65082">MAQELSSGQDRGWTPWPKESLSQRTLRSLTGRLAHLPYYQEKAKELKPLGKILCRLGGAVVESAVANIPDPWQKFASLGEDADQKWNLNIEAMQEFFFDHPWLYQTVMHNVSRTAGLTTWALRGVLDFIDDLPVEVSPSQLRQRRRLEAALPTTGFTTLMALVLSGGTALGYFRGGKVHARLINDNGKALPVTQIPPFIREAGWDDAQAAGIWVDLNNPDHPLGKLNQPHSPLLVRGKLESPLPLKFEMRRLNAPTSLDQTIADLDDLYWSSGAGMVMKIMAIGEGENLRWLAIVPGTDHMAMMSMPNPADTESNVREMLGLRSAARAGVELAIVRAMSHAGVKPQDCKQQKLMLVGHSQGGIVAHALAGDQDALINVTHALTIGSPSRNLPLPKSLVNISIEHTQDMIPWMDGMLADNLDDRIFVRRKLTKPKRNPLYYAHSAGTYLETVKILLAEVEAEIAAAQANQVPIGRTAKAVKELNRMLPKPGEKVEVYFYEIAQEILLPQKPDTCPIDPHSPSKYPEDDYRFEAFSQVLDRAEFDPLPDWEEGLKPVDPNAQIRKIVSLTDTLITANQTSDPEPKNKGN</sequence>
<organism evidence="1 2">
    <name type="scientific">Boudabousia tangfeifanii</name>
    <dbReference type="NCBI Taxonomy" id="1912795"/>
    <lineage>
        <taxon>Bacteria</taxon>
        <taxon>Bacillati</taxon>
        <taxon>Actinomycetota</taxon>
        <taxon>Actinomycetes</taxon>
        <taxon>Actinomycetales</taxon>
        <taxon>Actinomycetaceae</taxon>
        <taxon>Boudabousia</taxon>
    </lineage>
</organism>
<dbReference type="Gene3D" id="3.40.50.1820">
    <property type="entry name" value="alpha/beta hydrolase"/>
    <property type="match status" value="1"/>
</dbReference>
<proteinExistence type="predicted"/>
<evidence type="ECO:0000313" key="1">
    <source>
        <dbReference type="EMBL" id="AOZ73355.1"/>
    </source>
</evidence>
<protein>
    <submittedName>
        <fullName evidence="1">Uncharacterized protein</fullName>
    </submittedName>
</protein>
<dbReference type="STRING" id="1912795.BK816_08795"/>
<reference evidence="1 2" key="1">
    <citation type="submission" date="2016-10" db="EMBL/GenBank/DDBJ databases">
        <title>Actinomyces aegypiusis sp. nov., isolated from the Aegypius monachus in Qinghai Tibet Plateau China.</title>
        <authorList>
            <person name="Wang Y."/>
        </authorList>
    </citation>
    <scope>NUCLEOTIDE SEQUENCE [LARGE SCALE GENOMIC DNA]</scope>
    <source>
        <strain evidence="1 2">VUL4_3</strain>
    </source>
</reference>
<evidence type="ECO:0000313" key="2">
    <source>
        <dbReference type="Proteomes" id="UP000176288"/>
    </source>
</evidence>
<dbReference type="SUPFAM" id="SSF53474">
    <property type="entry name" value="alpha/beta-Hydrolases"/>
    <property type="match status" value="1"/>
</dbReference>